<dbReference type="EMBL" id="JACMSC010000015">
    <property type="protein sequence ID" value="KAG6485690.1"/>
    <property type="molecule type" value="Genomic_DNA"/>
</dbReference>
<comment type="caution">
    <text evidence="1">The sequence shown here is derived from an EMBL/GenBank/DDBJ whole genome shotgun (WGS) entry which is preliminary data.</text>
</comment>
<sequence>MFDSSYSDSGLHPLFFSATAATMAVAAYPAPPPPHGLPRSYLQRRSSSHSLPFHHHHVLNSNASPPMRRVLSAGDLQVVRRQISPPGMMSCPNANHRVGRYSAEERKERIERKTLADSRPRVRGRFKRNGEMETETETETEMEAANGNNFEFYSYDDAEHKQSKSRKVEVDWRSQLQAALAEEDQTESCYDEELLAGFADAFSINIFS</sequence>
<dbReference type="Proteomes" id="UP000734854">
    <property type="component" value="Unassembled WGS sequence"/>
</dbReference>
<protein>
    <recommendedName>
        <fullName evidence="3">CCT domain-containing protein</fullName>
    </recommendedName>
</protein>
<evidence type="ECO:0000313" key="1">
    <source>
        <dbReference type="EMBL" id="KAG6485690.1"/>
    </source>
</evidence>
<evidence type="ECO:0008006" key="3">
    <source>
        <dbReference type="Google" id="ProtNLM"/>
    </source>
</evidence>
<dbReference type="InterPro" id="IPR045281">
    <property type="entry name" value="CONSTANS-like"/>
</dbReference>
<dbReference type="PANTHER" id="PTHR31319:SF114">
    <property type="entry name" value="OS12G0262400 PROTEIN"/>
    <property type="match status" value="1"/>
</dbReference>
<keyword evidence="2" id="KW-1185">Reference proteome</keyword>
<name>A0A8J5KR21_ZINOF</name>
<dbReference type="GO" id="GO:0009909">
    <property type="term" value="P:regulation of flower development"/>
    <property type="evidence" value="ECO:0007669"/>
    <property type="project" value="InterPro"/>
</dbReference>
<dbReference type="GO" id="GO:0003700">
    <property type="term" value="F:DNA-binding transcription factor activity"/>
    <property type="evidence" value="ECO:0007669"/>
    <property type="project" value="TreeGrafter"/>
</dbReference>
<evidence type="ECO:0000313" key="2">
    <source>
        <dbReference type="Proteomes" id="UP000734854"/>
    </source>
</evidence>
<dbReference type="AlphaFoldDB" id="A0A8J5KR21"/>
<gene>
    <name evidence="1" type="ORF">ZIOFF_054254</name>
</gene>
<accession>A0A8J5KR21</accession>
<reference evidence="1 2" key="1">
    <citation type="submission" date="2020-08" db="EMBL/GenBank/DDBJ databases">
        <title>Plant Genome Project.</title>
        <authorList>
            <person name="Zhang R.-G."/>
        </authorList>
    </citation>
    <scope>NUCLEOTIDE SEQUENCE [LARGE SCALE GENOMIC DNA]</scope>
    <source>
        <tissue evidence="1">Rhizome</tissue>
    </source>
</reference>
<dbReference type="PANTHER" id="PTHR31319">
    <property type="entry name" value="ZINC FINGER PROTEIN CONSTANS-LIKE 4"/>
    <property type="match status" value="1"/>
</dbReference>
<proteinExistence type="predicted"/>
<dbReference type="GO" id="GO:0005634">
    <property type="term" value="C:nucleus"/>
    <property type="evidence" value="ECO:0007669"/>
    <property type="project" value="TreeGrafter"/>
</dbReference>
<organism evidence="1 2">
    <name type="scientific">Zingiber officinale</name>
    <name type="common">Ginger</name>
    <name type="synonym">Amomum zingiber</name>
    <dbReference type="NCBI Taxonomy" id="94328"/>
    <lineage>
        <taxon>Eukaryota</taxon>
        <taxon>Viridiplantae</taxon>
        <taxon>Streptophyta</taxon>
        <taxon>Embryophyta</taxon>
        <taxon>Tracheophyta</taxon>
        <taxon>Spermatophyta</taxon>
        <taxon>Magnoliopsida</taxon>
        <taxon>Liliopsida</taxon>
        <taxon>Zingiberales</taxon>
        <taxon>Zingiberaceae</taxon>
        <taxon>Zingiber</taxon>
    </lineage>
</organism>